<evidence type="ECO:0000259" key="8">
    <source>
        <dbReference type="PROSITE" id="PS52019"/>
    </source>
</evidence>
<dbReference type="Gene3D" id="3.40.50.720">
    <property type="entry name" value="NAD(P)-binding Rossmann-like Domain"/>
    <property type="match status" value="2"/>
</dbReference>
<keyword evidence="3" id="KW-0808">Transferase</keyword>
<feature type="active site" description="Proton donor; for dehydratase activity" evidence="4">
    <location>
        <position position="3511"/>
    </location>
</feature>
<feature type="region of interest" description="Disordered" evidence="5">
    <location>
        <begin position="1414"/>
        <end position="1468"/>
    </location>
</feature>
<dbReference type="InterPro" id="IPR020615">
    <property type="entry name" value="Thiolase_acyl_enz_int_AS"/>
</dbReference>
<feature type="domain" description="Carrier" evidence="6">
    <location>
        <begin position="1509"/>
        <end position="1589"/>
    </location>
</feature>
<feature type="region of interest" description="Disordered" evidence="5">
    <location>
        <begin position="1367"/>
        <end position="1401"/>
    </location>
</feature>
<dbReference type="SUPFAM" id="SSF55048">
    <property type="entry name" value="Probable ACP-binding domain of malonyl-CoA ACP transacylase"/>
    <property type="match status" value="1"/>
</dbReference>
<dbReference type="InterPro" id="IPR014031">
    <property type="entry name" value="Ketoacyl_synth_C"/>
</dbReference>
<dbReference type="InterPro" id="IPR016039">
    <property type="entry name" value="Thiolase-like"/>
</dbReference>
<evidence type="ECO:0000313" key="9">
    <source>
        <dbReference type="EMBL" id="PQO27337.1"/>
    </source>
</evidence>
<dbReference type="InterPro" id="IPR016036">
    <property type="entry name" value="Malonyl_transacylase_ACP-bd"/>
</dbReference>
<dbReference type="Pfam" id="PF21089">
    <property type="entry name" value="PKS_DH_N"/>
    <property type="match status" value="1"/>
</dbReference>
<dbReference type="Proteomes" id="UP000240009">
    <property type="component" value="Unassembled WGS sequence"/>
</dbReference>
<dbReference type="PROSITE" id="PS00098">
    <property type="entry name" value="THIOLASE_1"/>
    <property type="match status" value="1"/>
</dbReference>
<name>A0A2S8F5A9_9BACT</name>
<dbReference type="PANTHER" id="PTHR43775:SF37">
    <property type="entry name" value="SI:DKEY-61P9.11"/>
    <property type="match status" value="1"/>
</dbReference>
<dbReference type="CDD" id="cd08953">
    <property type="entry name" value="KR_2_SDR_x"/>
    <property type="match status" value="2"/>
</dbReference>
<feature type="region of interest" description="N-terminal hotdog fold" evidence="4">
    <location>
        <begin position="3312"/>
        <end position="3441"/>
    </location>
</feature>
<dbReference type="PROSITE" id="PS52004">
    <property type="entry name" value="KS3_2"/>
    <property type="match status" value="2"/>
</dbReference>
<protein>
    <recommendedName>
        <fullName evidence="11">Beta keto-acyl synthase</fullName>
    </recommendedName>
</protein>
<feature type="domain" description="Carrier" evidence="6">
    <location>
        <begin position="1775"/>
        <end position="1852"/>
    </location>
</feature>
<evidence type="ECO:0000256" key="5">
    <source>
        <dbReference type="SAM" id="MobiDB-lite"/>
    </source>
</evidence>
<dbReference type="InterPro" id="IPR057326">
    <property type="entry name" value="KR_dom"/>
</dbReference>
<dbReference type="Pfam" id="PF00698">
    <property type="entry name" value="Acyl_transf_1"/>
    <property type="match status" value="1"/>
</dbReference>
<evidence type="ECO:0000256" key="3">
    <source>
        <dbReference type="ARBA" id="ARBA00022679"/>
    </source>
</evidence>
<feature type="region of interest" description="Disordered" evidence="5">
    <location>
        <begin position="517"/>
        <end position="541"/>
    </location>
</feature>
<dbReference type="InterPro" id="IPR042104">
    <property type="entry name" value="PKS_dehydratase_sf"/>
</dbReference>
<dbReference type="GO" id="GO:0005737">
    <property type="term" value="C:cytoplasm"/>
    <property type="evidence" value="ECO:0007669"/>
    <property type="project" value="TreeGrafter"/>
</dbReference>
<dbReference type="SUPFAM" id="SSF52151">
    <property type="entry name" value="FabD/lysophospholipase-like"/>
    <property type="match status" value="1"/>
</dbReference>
<dbReference type="Pfam" id="PF08659">
    <property type="entry name" value="KR"/>
    <property type="match status" value="2"/>
</dbReference>
<dbReference type="InterPro" id="IPR036291">
    <property type="entry name" value="NAD(P)-bd_dom_sf"/>
</dbReference>
<feature type="region of interest" description="Disordered" evidence="5">
    <location>
        <begin position="1481"/>
        <end position="1504"/>
    </location>
</feature>
<dbReference type="RefSeq" id="WP_105355970.1">
    <property type="nucleotide sequence ID" value="NZ_PUIA01000057.1"/>
</dbReference>
<dbReference type="SUPFAM" id="SSF47336">
    <property type="entry name" value="ACP-like"/>
    <property type="match status" value="3"/>
</dbReference>
<dbReference type="Gene3D" id="3.40.47.10">
    <property type="match status" value="2"/>
</dbReference>
<dbReference type="InterPro" id="IPR014043">
    <property type="entry name" value="Acyl_transferase_dom"/>
</dbReference>
<dbReference type="InterPro" id="IPR050091">
    <property type="entry name" value="PKS_NRPS_Biosynth_Enz"/>
</dbReference>
<organism evidence="9 10">
    <name type="scientific">Blastopirellula marina</name>
    <dbReference type="NCBI Taxonomy" id="124"/>
    <lineage>
        <taxon>Bacteria</taxon>
        <taxon>Pseudomonadati</taxon>
        <taxon>Planctomycetota</taxon>
        <taxon>Planctomycetia</taxon>
        <taxon>Pirellulales</taxon>
        <taxon>Pirellulaceae</taxon>
        <taxon>Blastopirellula</taxon>
    </lineage>
</organism>
<evidence type="ECO:0000259" key="7">
    <source>
        <dbReference type="PROSITE" id="PS52004"/>
    </source>
</evidence>
<dbReference type="SUPFAM" id="SSF53901">
    <property type="entry name" value="Thiolase-like"/>
    <property type="match status" value="2"/>
</dbReference>
<dbReference type="Gene3D" id="3.10.129.110">
    <property type="entry name" value="Polyketide synthase dehydratase"/>
    <property type="match status" value="1"/>
</dbReference>
<dbReference type="InterPro" id="IPR049552">
    <property type="entry name" value="PKS_DH_N"/>
</dbReference>
<dbReference type="GO" id="GO:0071770">
    <property type="term" value="P:DIM/DIP cell wall layer assembly"/>
    <property type="evidence" value="ECO:0007669"/>
    <property type="project" value="TreeGrafter"/>
</dbReference>
<dbReference type="GO" id="GO:0004312">
    <property type="term" value="F:fatty acid synthase activity"/>
    <property type="evidence" value="ECO:0007669"/>
    <property type="project" value="TreeGrafter"/>
</dbReference>
<dbReference type="InterPro" id="IPR016035">
    <property type="entry name" value="Acyl_Trfase/lysoPLipase"/>
</dbReference>
<feature type="compositionally biased region" description="Low complexity" evidence="5">
    <location>
        <begin position="1723"/>
        <end position="1734"/>
    </location>
</feature>
<feature type="compositionally biased region" description="Pro residues" evidence="5">
    <location>
        <begin position="1735"/>
        <end position="1749"/>
    </location>
</feature>
<dbReference type="Pfam" id="PF00109">
    <property type="entry name" value="ketoacyl-synt"/>
    <property type="match status" value="2"/>
</dbReference>
<gene>
    <name evidence="9" type="ORF">C5Y96_17490</name>
</gene>
<dbReference type="GO" id="GO:0004315">
    <property type="term" value="F:3-oxoacyl-[acyl-carrier-protein] synthase activity"/>
    <property type="evidence" value="ECO:0007669"/>
    <property type="project" value="InterPro"/>
</dbReference>
<dbReference type="Gene3D" id="1.10.1200.10">
    <property type="entry name" value="ACP-like"/>
    <property type="match status" value="3"/>
</dbReference>
<evidence type="ECO:0000313" key="10">
    <source>
        <dbReference type="Proteomes" id="UP000240009"/>
    </source>
</evidence>
<dbReference type="CDD" id="cd00833">
    <property type="entry name" value="PKS"/>
    <property type="match status" value="2"/>
</dbReference>
<dbReference type="SUPFAM" id="SSF51735">
    <property type="entry name" value="NAD(P)-binding Rossmann-fold domains"/>
    <property type="match status" value="2"/>
</dbReference>
<dbReference type="InterPro" id="IPR020841">
    <property type="entry name" value="PKS_Beta-ketoAc_synthase_dom"/>
</dbReference>
<dbReference type="Gene3D" id="3.40.366.10">
    <property type="entry name" value="Malonyl-Coenzyme A Acyl Carrier Protein, domain 2"/>
    <property type="match status" value="1"/>
</dbReference>
<accession>A0A2S8F5A9</accession>
<feature type="domain" description="Ketosynthase family 3 (KS3)" evidence="7">
    <location>
        <begin position="9"/>
        <end position="469"/>
    </location>
</feature>
<keyword evidence="1" id="KW-0596">Phosphopantetheine</keyword>
<evidence type="ECO:0000256" key="4">
    <source>
        <dbReference type="PROSITE-ProRule" id="PRU01363"/>
    </source>
</evidence>
<feature type="domain" description="PKS/mFAS DH" evidence="8">
    <location>
        <begin position="3312"/>
        <end position="3595"/>
    </location>
</feature>
<dbReference type="GO" id="GO:0005886">
    <property type="term" value="C:plasma membrane"/>
    <property type="evidence" value="ECO:0007669"/>
    <property type="project" value="TreeGrafter"/>
</dbReference>
<reference evidence="9 10" key="1">
    <citation type="submission" date="2018-02" db="EMBL/GenBank/DDBJ databases">
        <title>Comparative genomes isolates from brazilian mangrove.</title>
        <authorList>
            <person name="Araujo J.E."/>
            <person name="Taketani R.G."/>
            <person name="Silva M.C.P."/>
            <person name="Loureco M.V."/>
            <person name="Andreote F.D."/>
        </authorList>
    </citation>
    <scope>NUCLEOTIDE SEQUENCE [LARGE SCALE GENOMIC DNA]</scope>
    <source>
        <strain evidence="9 10">HEX-2 MGV</strain>
    </source>
</reference>
<feature type="active site" description="Proton acceptor; for dehydratase activity" evidence="4">
    <location>
        <position position="3342"/>
    </location>
</feature>
<feature type="compositionally biased region" description="Pro residues" evidence="5">
    <location>
        <begin position="1430"/>
        <end position="1445"/>
    </location>
</feature>
<feature type="compositionally biased region" description="Polar residues" evidence="5">
    <location>
        <begin position="2755"/>
        <end position="2764"/>
    </location>
</feature>
<dbReference type="InterPro" id="IPR013968">
    <property type="entry name" value="PKS_KR"/>
</dbReference>
<sequence>MSITTDRTDIPVAIVGMACRLPGAANLEQYWQLISQGKSAVGEVPPERLNREIYFHPEKGTRGKTYSTKAALLSDRTFNRQRCPLPQSLIDSVDNTHLLMAEVAAEAFRHAGYDPFQLANRNVSVFIGHAQGSSRLGELTFQTYLEDAIALLDQTPGFQELPLELRLAAERELLAELNQQLPPGPDSTRFLNCNMVAGTVAKAFGLNGSWLALNSACASSLHAMLMGARALQRGRADAVVVGGASDCKSDSLVLFSNAQTLTKDDSRPFDANADGLIMSEGYVALVMKTLDRAIADGDPIQAVVRGLGVATDGRGKSLWAPRKEGQMRAMRRAYRSGADASRLQYQECHATATQVGDATELETLREVLQPQFAPGKKIPITSAKANIGHSLEAAGIAGMIKTVLCMQHKQFPAAINIQELNPKVPWEESPFFVPMKPAVWEAPEDGGPRCAGVNAFGIGGLNMHVVIDEYVGQTTEQICGPRTTAKESADDRAIAVIGMGCIVPGADELDQFWNLVESGTDPKGQPPGDRWSPQSRERASREGYVPVGGFIEKYEYDWRKHRVPPKQVQEADPLQFMFLDASEKALADAGYDRDSIPKELAGVVVCTEFGGDFSDQLEMGLRIPEMQAILSRRLGEKGLSPEQINAINENFSNLLVKKWPALVDETGSFTSSTLASRISKTLDLKGGAVAIDSGATSGMSGIALCIDSLLSGDNDLMICAAGQRRMGPTIYDGHKAAGILSNDGHAKNVWDADFNGIVPSEGVAVVVLKRLADARRDGDKIRAVIRGLGTGTHDNPAEAIRLAIQRSSAMAGIDPAEVEFVDIETDERAEVSSSSLAMLAHSHVEGARQHPLNLASTTAQFGQMGGGGPVLALVKAALESQKQEVAQGIGVRKGAGPNLETVLRGNTKLSHRGLGGVANWAKGQAFYLLLDNGSHVTPKPQVAAPTVDKAPVSTDAKIIRLGASSHQQLLERLSETVNNAESIWSNAASIKFSQGDAFRLAIVADSLASLAKKLAMATSQLGNASARQVLEQQGIFYRQRPQTPPRVVFVFPGQGSQYEGMLKELAVISPAAANAIAEADAAMQRQGFPTFSQLAWESPTQLGKDVFETQIAMLLADLACLATLEQQGITPDLVLGHSYGEFPALYAAGVWNLDDVIRMTKARCDGILATSKNDAGLLATTAAPDEIKTLIAQCGCQAYLANFNAPDQTVVGGKLVALQQLATALQANSFPARILAVPAAFHTPLMAGSSRLLQQALETATLETPSTMFVSTVDNQQVTDVQRIKRNLGIQLTTPVKYVPLIEQLDQDAPTVFVEVGPQQTLTKLNRKILSGDANVIAVDNPKRSALESILGVQALLNCLGVGEAAAQPTQTKPNVVPETSSALPSAAKSALTPSHEMNLMDDIPHFDATERRRAKMRGVSDRPVAAAPPAQPAPPVAPAQPVSPPKVSTPTPPPPKPLPPISPPSAPVAPPPVVPLAAPVMNGTGNHHTNGAVNGSANGAATKTAPKSNAVDLEKFLVNFVVEQTGYPPEVVDLDADLEADLGIDSIKKAQLFGELQEYFEISTSATELSLDDFPTLRHVVDFLAANGEAASTPAAATPEPIAAPPAVVPQPIVPPVAAPATVAVTPEPAAPTGSTSPAELEAFLVNFVVEQTGYPPEVVDLDADLEADLGIDSIKKAQLFGELQEYFEISTSATELSLDDFPTLRHVVDFLAANGQAAGQAPTSSAPSAVMAPAPPPPPEPSPPIPAPLTNGTTHEAANGTAAASMQPATNPAELESFLVNFVVEQTGYPPEVVDLDADLEADLGIDSIKKAQLFGELQEYFEISTSATELSLDDFPTLRHVLDFLSANGQQVSANSNANEASSFSPAAPAPARETKTNAPVVALASAEVATTNISKNELNEDASALQLLAGTPYEMGFTHGSVFRNEICRTLQTYAEYVGESVDELPGSHRCQQAYTLLTPDQLDELQGIADAVEAPLANLLVHHFVTAELLSQSEQVAVEGSDYAGMTHSARIVSQAMGPLRDTIHLATFLRQPVDGLSHIGVTPIGTVYCLGGINRDGLAATSCGDPDLFQILGTSSSLEDAIDATSLHNRSFYGSITFSEPSTQRLATIELTRQGVNIASDAPVARQRRPELAAVSGVSSLSMSDPDWDDEKASQLIEQDNQEALVITFDYAHNKLRVKQCLGKSTEVTFDLASLETMPEPPVRIQRKVNRLPLTPPKVTARFEMEMRDAPLPASAVASMAWQGAAIVLGAGPMADALLANLTEAGVVAFQIADSLDLDAAASQVEAICEAGPAPHLFITTGRDGDPTVALFDEAKWKSQQRFTMETPLFVCQKWLAIADKQGWLPQATVVAVTSLGGDFGFSSGSIGAHSGALTGLMKAIFIEYTVMRGGQGPRVKAFDTSASDYPRQIAEDIIRELASGNLDYEVSWSGGSRRVPYAVDIAAESVAADSDLPHGAWIVTGGARGITAACALELGKRYGVRLHLLGSSPLPEIDPSWRTLDEDGLKKLKAETMIAARKAGQTAPQAWERVQKSLEIDHSLRAFEAAGVSASYHVCDVSNRDSLASVLEHIRRTDGPIAGILQGAGIDKSCRFEKKRLDVVNATLGIKAGGLVHLAALTQRDPIRHVIGFGSIAGRLGSFGQADYCQASDLLCKLIGAYRRQRPWVRAVGFHWHGWDEVGMAARPETQSVLQEKSDLNLMPLAEGLGHFIREIEADTPRSEILITERRHWQRFADGLGQLAESKREAPSQETTPSPVSTEPLAPADVSVQLRTQRCELRLIEAPLPANSPATPTFTRPAWIVGGNADAIALEAKLQDLGAEVYRFGTEQDLDALLAKVEGLHPDRPAGHLFLLSGRDAVQGDILSSEAIEKRRHDGIIAPFFIAQSWYKRLIKSPEHGPGLLVGATSLGGDFGFESTVTLPDGGGMAGFVKSLHIEDSRREQRAARCKVLDAPSSDSSQTVVDALLREAAADRPEVEVSWVAGKRSVVRPISVDLPLGPAANIPRGGVWVVTGGARGITAIAARELARRYGWKLHLFGKSPPPIDNAPWRNFDEEQLKTYKTQITRQAVAEGQSPGAAWDRVLKDCEIFNNLQKFAEAGIQATYHQCDVTSREELAAALEKVRATDGPVTGLMHGAGLIEPGRFEHKRRGFVEKLVRTKFDGLLHLLALTKNDPLTHCIGFGSISGRFGGNGLSDYAAGNDSMSKALDWHRKARPECTTICIHWESWEGAGIATLSRFAWGPRSVMKMKYMLPEEGVRRLEEEMAGGGMKAETLYTFGDFYPMFYPEEQYPLGEFQPRSGEEASDVPLIQTTRREGNELIGDVPLDPTADPFLIQHRLRGKPIMPVVATLEALREAAVLATGKTVVAFRDVDMMDGLVFHTDKPQTAQARGIVLDDQLVHCRWTCDFRNRTGGLIQKDRLYLEATAVVADTPSTLTTSLPTFPTEWHAVEYPEDSAIYHGQPYRCLKAISCDSTSGWGHILAQPLVDLTGESKRDGWVIPSCVLDSALYACGCHLYLHGEGAVSLPRKIELLELGRVPQDGENCYVHFTCRNIAEKSALYDMVVVGQDGTVILKATGYEKVILMRGEVQ</sequence>
<dbReference type="InterPro" id="IPR049900">
    <property type="entry name" value="PKS_mFAS_DH"/>
</dbReference>
<feature type="domain" description="Ketosynthase family 3 (KS3)" evidence="7">
    <location>
        <begin position="491"/>
        <end position="925"/>
    </location>
</feature>
<feature type="region of interest" description="Disordered" evidence="5">
    <location>
        <begin position="1720"/>
        <end position="1757"/>
    </location>
</feature>
<dbReference type="GO" id="GO:0006633">
    <property type="term" value="P:fatty acid biosynthetic process"/>
    <property type="evidence" value="ECO:0007669"/>
    <property type="project" value="InterPro"/>
</dbReference>
<keyword evidence="2" id="KW-0597">Phosphoprotein</keyword>
<feature type="compositionally biased region" description="Low complexity" evidence="5">
    <location>
        <begin position="1491"/>
        <end position="1502"/>
    </location>
</feature>
<dbReference type="InterPro" id="IPR014030">
    <property type="entry name" value="Ketoacyl_synth_N"/>
</dbReference>
<evidence type="ECO:0000256" key="2">
    <source>
        <dbReference type="ARBA" id="ARBA00022553"/>
    </source>
</evidence>
<proteinExistence type="predicted"/>
<dbReference type="EMBL" id="PUIA01000057">
    <property type="protein sequence ID" value="PQO27337.1"/>
    <property type="molecule type" value="Genomic_DNA"/>
</dbReference>
<dbReference type="InterPro" id="IPR036736">
    <property type="entry name" value="ACP-like_sf"/>
</dbReference>
<feature type="region of interest" description="Disordered" evidence="5">
    <location>
        <begin position="2747"/>
        <end position="2770"/>
    </location>
</feature>
<dbReference type="OrthoDB" id="219272at2"/>
<dbReference type="InterPro" id="IPR018201">
    <property type="entry name" value="Ketoacyl_synth_AS"/>
</dbReference>
<dbReference type="Pfam" id="PF00550">
    <property type="entry name" value="PP-binding"/>
    <property type="match status" value="3"/>
</dbReference>
<dbReference type="PROSITE" id="PS52019">
    <property type="entry name" value="PKS_MFAS_DH"/>
    <property type="match status" value="1"/>
</dbReference>
<dbReference type="PANTHER" id="PTHR43775">
    <property type="entry name" value="FATTY ACID SYNTHASE"/>
    <property type="match status" value="1"/>
</dbReference>
<dbReference type="SMART" id="SM00822">
    <property type="entry name" value="PKS_KR"/>
    <property type="match status" value="2"/>
</dbReference>
<feature type="compositionally biased region" description="Pro residues" evidence="5">
    <location>
        <begin position="1451"/>
        <end position="1468"/>
    </location>
</feature>
<feature type="domain" description="Carrier" evidence="6">
    <location>
        <begin position="1640"/>
        <end position="1717"/>
    </location>
</feature>
<evidence type="ECO:0008006" key="11">
    <source>
        <dbReference type="Google" id="ProtNLM"/>
    </source>
</evidence>
<dbReference type="SMART" id="SM00825">
    <property type="entry name" value="PKS_KS"/>
    <property type="match status" value="1"/>
</dbReference>
<evidence type="ECO:0000259" key="6">
    <source>
        <dbReference type="PROSITE" id="PS50075"/>
    </source>
</evidence>
<feature type="compositionally biased region" description="Low complexity" evidence="5">
    <location>
        <begin position="1380"/>
        <end position="1395"/>
    </location>
</feature>
<dbReference type="InterPro" id="IPR009081">
    <property type="entry name" value="PP-bd_ACP"/>
</dbReference>
<dbReference type="SMART" id="SM00827">
    <property type="entry name" value="PKS_AT"/>
    <property type="match status" value="1"/>
</dbReference>
<evidence type="ECO:0000256" key="1">
    <source>
        <dbReference type="ARBA" id="ARBA00022450"/>
    </source>
</evidence>
<feature type="region of interest" description="C-terminal hotdog fold" evidence="4">
    <location>
        <begin position="3460"/>
        <end position="3595"/>
    </location>
</feature>
<comment type="caution">
    <text evidence="9">The sequence shown here is derived from an EMBL/GenBank/DDBJ whole genome shotgun (WGS) entry which is preliminary data.</text>
</comment>
<dbReference type="PROSITE" id="PS50075">
    <property type="entry name" value="CARRIER"/>
    <property type="match status" value="3"/>
</dbReference>
<dbReference type="Pfam" id="PF02801">
    <property type="entry name" value="Ketoacyl-synt_C"/>
    <property type="match status" value="1"/>
</dbReference>
<dbReference type="InterPro" id="IPR001227">
    <property type="entry name" value="Ac_transferase_dom_sf"/>
</dbReference>
<dbReference type="PROSITE" id="PS00606">
    <property type="entry name" value="KS3_1"/>
    <property type="match status" value="1"/>
</dbReference>